<sequence>MQVVSWIIFGYLLLLLHVWFHELGHYLAGRFIVGIHKDNIRIKLFEYPPHVALKGKDKQWVAPNDKDGNYIESYFKYDPHGKWSFLYIMGGFIFQTVIFFSLAASLFFIFNHAFANFIIGGSLFFNAVYIFGDVLFSIWKQTPFGDTSAAFLFARWQTILFVSILLLSYVFFYLYIWIQS</sequence>
<dbReference type="Proteomes" id="UP001597041">
    <property type="component" value="Unassembled WGS sequence"/>
</dbReference>
<name>A0ABW3NLW9_9BACI</name>
<evidence type="ECO:0000313" key="2">
    <source>
        <dbReference type="EMBL" id="MFD1067485.1"/>
    </source>
</evidence>
<feature type="transmembrane region" description="Helical" evidence="1">
    <location>
        <begin position="116"/>
        <end position="139"/>
    </location>
</feature>
<gene>
    <name evidence="2" type="ORF">ACFQ19_15875</name>
</gene>
<evidence type="ECO:0000313" key="3">
    <source>
        <dbReference type="Proteomes" id="UP001597041"/>
    </source>
</evidence>
<keyword evidence="3" id="KW-1185">Reference proteome</keyword>
<keyword evidence="1" id="KW-0812">Transmembrane</keyword>
<protein>
    <recommendedName>
        <fullName evidence="4">Peptidase M50 domain-containing protein</fullName>
    </recommendedName>
</protein>
<proteinExistence type="predicted"/>
<keyword evidence="1" id="KW-1133">Transmembrane helix</keyword>
<dbReference type="EMBL" id="JBHTKK010000023">
    <property type="protein sequence ID" value="MFD1067485.1"/>
    <property type="molecule type" value="Genomic_DNA"/>
</dbReference>
<comment type="caution">
    <text evidence="2">The sequence shown here is derived from an EMBL/GenBank/DDBJ whole genome shotgun (WGS) entry which is preliminary data.</text>
</comment>
<feature type="transmembrane region" description="Helical" evidence="1">
    <location>
        <begin position="85"/>
        <end position="110"/>
    </location>
</feature>
<organism evidence="2 3">
    <name type="scientific">Oceanobacillus locisalsi</name>
    <dbReference type="NCBI Taxonomy" id="546107"/>
    <lineage>
        <taxon>Bacteria</taxon>
        <taxon>Bacillati</taxon>
        <taxon>Bacillota</taxon>
        <taxon>Bacilli</taxon>
        <taxon>Bacillales</taxon>
        <taxon>Bacillaceae</taxon>
        <taxon>Oceanobacillus</taxon>
    </lineage>
</organism>
<dbReference type="RefSeq" id="WP_379593600.1">
    <property type="nucleotide sequence ID" value="NZ_JBHTKK010000023.1"/>
</dbReference>
<accession>A0ABW3NLW9</accession>
<evidence type="ECO:0000256" key="1">
    <source>
        <dbReference type="SAM" id="Phobius"/>
    </source>
</evidence>
<keyword evidence="1" id="KW-0472">Membrane</keyword>
<reference evidence="3" key="1">
    <citation type="journal article" date="2019" name="Int. J. Syst. Evol. Microbiol.">
        <title>The Global Catalogue of Microorganisms (GCM) 10K type strain sequencing project: providing services to taxonomists for standard genome sequencing and annotation.</title>
        <authorList>
            <consortium name="The Broad Institute Genomics Platform"/>
            <consortium name="The Broad Institute Genome Sequencing Center for Infectious Disease"/>
            <person name="Wu L."/>
            <person name="Ma J."/>
        </authorList>
    </citation>
    <scope>NUCLEOTIDE SEQUENCE [LARGE SCALE GENOMIC DNA]</scope>
    <source>
        <strain evidence="3">CCUG 56608</strain>
    </source>
</reference>
<feature type="transmembrane region" description="Helical" evidence="1">
    <location>
        <begin position="6"/>
        <end position="28"/>
    </location>
</feature>
<evidence type="ECO:0008006" key="4">
    <source>
        <dbReference type="Google" id="ProtNLM"/>
    </source>
</evidence>
<feature type="transmembrane region" description="Helical" evidence="1">
    <location>
        <begin position="159"/>
        <end position="178"/>
    </location>
</feature>